<reference evidence="2 3" key="1">
    <citation type="submission" date="2019-05" db="EMBL/GenBank/DDBJ databases">
        <title>Mikania micrantha, genome provides insights into the molecular mechanism of rapid growth.</title>
        <authorList>
            <person name="Liu B."/>
        </authorList>
    </citation>
    <scope>NUCLEOTIDE SEQUENCE [LARGE SCALE GENOMIC DNA]</scope>
    <source>
        <strain evidence="2">NLD-2019</strain>
        <tissue evidence="2">Leaf</tissue>
    </source>
</reference>
<protein>
    <submittedName>
        <fullName evidence="2">Uncharacterized protein</fullName>
    </submittedName>
</protein>
<organism evidence="2 3">
    <name type="scientific">Mikania micrantha</name>
    <name type="common">bitter vine</name>
    <dbReference type="NCBI Taxonomy" id="192012"/>
    <lineage>
        <taxon>Eukaryota</taxon>
        <taxon>Viridiplantae</taxon>
        <taxon>Streptophyta</taxon>
        <taxon>Embryophyta</taxon>
        <taxon>Tracheophyta</taxon>
        <taxon>Spermatophyta</taxon>
        <taxon>Magnoliopsida</taxon>
        <taxon>eudicotyledons</taxon>
        <taxon>Gunneridae</taxon>
        <taxon>Pentapetalae</taxon>
        <taxon>asterids</taxon>
        <taxon>campanulids</taxon>
        <taxon>Asterales</taxon>
        <taxon>Asteraceae</taxon>
        <taxon>Asteroideae</taxon>
        <taxon>Heliantheae alliance</taxon>
        <taxon>Eupatorieae</taxon>
        <taxon>Mikania</taxon>
    </lineage>
</organism>
<keyword evidence="1" id="KW-0472">Membrane</keyword>
<accession>A0A5N6PLP7</accession>
<sequence>MASKVKVWATIISFTASRIFFFFIFFQIPLFRFPCRIGTCKTPMELTSSQLIASEVIPSGIVKALLYPGAIGKAVYNHKPIPKYNKLLEAYNMKNLKRSSMTTDLQHLEVLSGSYLAVAGAIIGLVKSRRLGLFAQARVAAELLSFSGKKVHFL</sequence>
<keyword evidence="1" id="KW-1133">Transmembrane helix</keyword>
<keyword evidence="1" id="KW-0812">Transmembrane</keyword>
<name>A0A5N6PLP7_9ASTR</name>
<evidence type="ECO:0000313" key="2">
    <source>
        <dbReference type="EMBL" id="KAD6794556.1"/>
    </source>
</evidence>
<keyword evidence="3" id="KW-1185">Reference proteome</keyword>
<dbReference type="AlphaFoldDB" id="A0A5N6PLP7"/>
<evidence type="ECO:0000256" key="1">
    <source>
        <dbReference type="SAM" id="Phobius"/>
    </source>
</evidence>
<feature type="transmembrane region" description="Helical" evidence="1">
    <location>
        <begin position="7"/>
        <end position="28"/>
    </location>
</feature>
<dbReference type="Proteomes" id="UP000326396">
    <property type="component" value="Linkage Group LG11"/>
</dbReference>
<gene>
    <name evidence="2" type="ORF">E3N88_05452</name>
</gene>
<comment type="caution">
    <text evidence="2">The sequence shown here is derived from an EMBL/GenBank/DDBJ whole genome shotgun (WGS) entry which is preliminary data.</text>
</comment>
<dbReference type="EMBL" id="SZYD01000003">
    <property type="protein sequence ID" value="KAD6794556.1"/>
    <property type="molecule type" value="Genomic_DNA"/>
</dbReference>
<dbReference type="OrthoDB" id="2016444at2759"/>
<dbReference type="PANTHER" id="PTHR35288:SF2">
    <property type="entry name" value="TRANSMEMBRANE PROTEIN"/>
    <property type="match status" value="1"/>
</dbReference>
<proteinExistence type="predicted"/>
<dbReference type="PANTHER" id="PTHR35288">
    <property type="entry name" value="TAIL FIBER"/>
    <property type="match status" value="1"/>
</dbReference>
<evidence type="ECO:0000313" key="3">
    <source>
        <dbReference type="Proteomes" id="UP000326396"/>
    </source>
</evidence>